<gene>
    <name evidence="6" type="primary">def</name>
    <name evidence="7" type="ORF">SAMN02745746_01705</name>
</gene>
<evidence type="ECO:0000256" key="3">
    <source>
        <dbReference type="ARBA" id="ARBA00022801"/>
    </source>
</evidence>
<dbReference type="PANTHER" id="PTHR10458">
    <property type="entry name" value="PEPTIDE DEFORMYLASE"/>
    <property type="match status" value="1"/>
</dbReference>
<dbReference type="InterPro" id="IPR036821">
    <property type="entry name" value="Peptide_deformylase_sf"/>
</dbReference>
<evidence type="ECO:0000256" key="6">
    <source>
        <dbReference type="HAMAP-Rule" id="MF_00163"/>
    </source>
</evidence>
<comment type="function">
    <text evidence="6">Removes the formyl group from the N-terminal Met of newly synthesized proteins. Requires at least a dipeptide for an efficient rate of reaction. N-terminal L-methionine is a prerequisite for activity but the enzyme has broad specificity at other positions.</text>
</comment>
<dbReference type="PIRSF" id="PIRSF004749">
    <property type="entry name" value="Pep_def"/>
    <property type="match status" value="1"/>
</dbReference>
<comment type="catalytic activity">
    <reaction evidence="6">
        <text>N-terminal N-formyl-L-methionyl-[peptide] + H2O = N-terminal L-methionyl-[peptide] + formate</text>
        <dbReference type="Rhea" id="RHEA:24420"/>
        <dbReference type="Rhea" id="RHEA-COMP:10639"/>
        <dbReference type="Rhea" id="RHEA-COMP:10640"/>
        <dbReference type="ChEBI" id="CHEBI:15377"/>
        <dbReference type="ChEBI" id="CHEBI:15740"/>
        <dbReference type="ChEBI" id="CHEBI:49298"/>
        <dbReference type="ChEBI" id="CHEBI:64731"/>
        <dbReference type="EC" id="3.5.1.88"/>
    </reaction>
</comment>
<sequence>MKRPFLPQEHPMLRQHAAAVTEFDTPELHDLVQDMFDTQYAGNGVGLAAPQIGVPLRVIVFAYVGGERAPDAPAIPPTVLINPEIRPESERVEEDWEGCFSVPGQRGQVPRWQAIRYRAQDIQGRLIEGRAEGFHARIIQHEVDHLNGTLFIDRLQPGTDDTPPSEPAAD</sequence>
<name>A0A1Y6BNW7_9NEIS</name>
<dbReference type="EMBL" id="FXAG01000007">
    <property type="protein sequence ID" value="SMF17483.1"/>
    <property type="molecule type" value="Genomic_DNA"/>
</dbReference>
<dbReference type="InterPro" id="IPR023635">
    <property type="entry name" value="Peptide_deformylase"/>
</dbReference>
<evidence type="ECO:0000313" key="7">
    <source>
        <dbReference type="EMBL" id="SMF17483.1"/>
    </source>
</evidence>
<reference evidence="8" key="1">
    <citation type="submission" date="2017-04" db="EMBL/GenBank/DDBJ databases">
        <authorList>
            <person name="Varghese N."/>
            <person name="Submissions S."/>
        </authorList>
    </citation>
    <scope>NUCLEOTIDE SEQUENCE [LARGE SCALE GENOMIC DNA]</scope>
    <source>
        <strain evidence="8">DSM 22618</strain>
    </source>
</reference>
<dbReference type="NCBIfam" id="TIGR00079">
    <property type="entry name" value="pept_deformyl"/>
    <property type="match status" value="1"/>
</dbReference>
<feature type="binding site" evidence="6">
    <location>
        <position position="99"/>
    </location>
    <ligand>
        <name>Fe cation</name>
        <dbReference type="ChEBI" id="CHEBI:24875"/>
    </ligand>
</feature>
<dbReference type="PANTHER" id="PTHR10458:SF20">
    <property type="entry name" value="PEPTIDE DEFORMYLASE 1"/>
    <property type="match status" value="1"/>
</dbReference>
<dbReference type="GO" id="GO:0006412">
    <property type="term" value="P:translation"/>
    <property type="evidence" value="ECO:0007669"/>
    <property type="project" value="UniProtKB-UniRule"/>
</dbReference>
<evidence type="ECO:0000256" key="5">
    <source>
        <dbReference type="ARBA" id="ARBA00023004"/>
    </source>
</evidence>
<organism evidence="7 8">
    <name type="scientific">Pseudogulbenkiania subflava DSM 22618</name>
    <dbReference type="NCBI Taxonomy" id="1123014"/>
    <lineage>
        <taxon>Bacteria</taxon>
        <taxon>Pseudomonadati</taxon>
        <taxon>Pseudomonadota</taxon>
        <taxon>Betaproteobacteria</taxon>
        <taxon>Neisseriales</taxon>
        <taxon>Chromobacteriaceae</taxon>
        <taxon>Pseudogulbenkiania</taxon>
    </lineage>
</organism>
<protein>
    <recommendedName>
        <fullName evidence="6">Peptide deformylase</fullName>
        <shortName evidence="6">PDF</shortName>
        <ecNumber evidence="6">3.5.1.88</ecNumber>
    </recommendedName>
    <alternativeName>
        <fullName evidence="6">Polypeptide deformylase</fullName>
    </alternativeName>
</protein>
<dbReference type="CDD" id="cd00487">
    <property type="entry name" value="Pep_deformylase"/>
    <property type="match status" value="1"/>
</dbReference>
<accession>A0A1Y6BNW7</accession>
<comment type="cofactor">
    <cofactor evidence="6">
        <name>Fe(2+)</name>
        <dbReference type="ChEBI" id="CHEBI:29033"/>
    </cofactor>
    <text evidence="6">Binds 1 Fe(2+) ion.</text>
</comment>
<dbReference type="Proteomes" id="UP000192920">
    <property type="component" value="Unassembled WGS sequence"/>
</dbReference>
<keyword evidence="2 6" id="KW-0479">Metal-binding</keyword>
<evidence type="ECO:0000256" key="4">
    <source>
        <dbReference type="ARBA" id="ARBA00022917"/>
    </source>
</evidence>
<dbReference type="HAMAP" id="MF_00163">
    <property type="entry name" value="Pep_deformylase"/>
    <property type="match status" value="1"/>
</dbReference>
<evidence type="ECO:0000256" key="1">
    <source>
        <dbReference type="ARBA" id="ARBA00010759"/>
    </source>
</evidence>
<keyword evidence="3 6" id="KW-0378">Hydrolase</keyword>
<dbReference type="Pfam" id="PF01327">
    <property type="entry name" value="Pep_deformylase"/>
    <property type="match status" value="1"/>
</dbReference>
<keyword evidence="4 6" id="KW-0648">Protein biosynthesis</keyword>
<feature type="binding site" evidence="6">
    <location>
        <position position="141"/>
    </location>
    <ligand>
        <name>Fe cation</name>
        <dbReference type="ChEBI" id="CHEBI:24875"/>
    </ligand>
</feature>
<evidence type="ECO:0000313" key="8">
    <source>
        <dbReference type="Proteomes" id="UP000192920"/>
    </source>
</evidence>
<dbReference type="Gene3D" id="3.90.45.10">
    <property type="entry name" value="Peptide deformylase"/>
    <property type="match status" value="1"/>
</dbReference>
<keyword evidence="8" id="KW-1185">Reference proteome</keyword>
<dbReference type="SUPFAM" id="SSF56420">
    <property type="entry name" value="Peptide deformylase"/>
    <property type="match status" value="1"/>
</dbReference>
<dbReference type="EC" id="3.5.1.88" evidence="6"/>
<feature type="binding site" evidence="6">
    <location>
        <position position="145"/>
    </location>
    <ligand>
        <name>Fe cation</name>
        <dbReference type="ChEBI" id="CHEBI:24875"/>
    </ligand>
</feature>
<keyword evidence="5 6" id="KW-0408">Iron</keyword>
<proteinExistence type="inferred from homology"/>
<dbReference type="GO" id="GO:0042586">
    <property type="term" value="F:peptide deformylase activity"/>
    <property type="evidence" value="ECO:0007669"/>
    <property type="project" value="UniProtKB-UniRule"/>
</dbReference>
<dbReference type="AlphaFoldDB" id="A0A1Y6BNW7"/>
<dbReference type="GO" id="GO:0046872">
    <property type="term" value="F:metal ion binding"/>
    <property type="evidence" value="ECO:0007669"/>
    <property type="project" value="UniProtKB-KW"/>
</dbReference>
<evidence type="ECO:0000256" key="2">
    <source>
        <dbReference type="ARBA" id="ARBA00022723"/>
    </source>
</evidence>
<dbReference type="NCBIfam" id="NF001159">
    <property type="entry name" value="PRK00150.1-3"/>
    <property type="match status" value="1"/>
</dbReference>
<dbReference type="FunFam" id="3.90.45.10:FF:000003">
    <property type="entry name" value="Peptide deformylase"/>
    <property type="match status" value="1"/>
</dbReference>
<dbReference type="RefSeq" id="WP_085275995.1">
    <property type="nucleotide sequence ID" value="NZ_FXAG01000007.1"/>
</dbReference>
<dbReference type="STRING" id="1123014.SAMN02745746_01705"/>
<dbReference type="PRINTS" id="PR01576">
    <property type="entry name" value="PDEFORMYLASE"/>
</dbReference>
<comment type="similarity">
    <text evidence="1 6">Belongs to the polypeptide deformylase family.</text>
</comment>
<feature type="active site" evidence="6">
    <location>
        <position position="142"/>
    </location>
</feature>